<evidence type="ECO:0000313" key="3">
    <source>
        <dbReference type="EMBL" id="VFT88615.1"/>
    </source>
</evidence>
<gene>
    <name evidence="3" type="primary">Aste57867_11759</name>
    <name evidence="2" type="ORF">As57867_011714</name>
    <name evidence="3" type="ORF">ASTE57867_11759</name>
</gene>
<reference evidence="2" key="2">
    <citation type="submission" date="2019-06" db="EMBL/GenBank/DDBJ databases">
        <title>Genomics analysis of Aphanomyces spp. identifies a new class of oomycete effector associated with host adaptation.</title>
        <authorList>
            <person name="Gaulin E."/>
        </authorList>
    </citation>
    <scope>NUCLEOTIDE SEQUENCE</scope>
    <source>
        <strain evidence="2">CBS 578.67</strain>
    </source>
</reference>
<evidence type="ECO:0000313" key="4">
    <source>
        <dbReference type="Proteomes" id="UP000332933"/>
    </source>
</evidence>
<evidence type="ECO:0000256" key="1">
    <source>
        <dbReference type="SAM" id="MobiDB-lite"/>
    </source>
</evidence>
<organism evidence="3 4">
    <name type="scientific">Aphanomyces stellatus</name>
    <dbReference type="NCBI Taxonomy" id="120398"/>
    <lineage>
        <taxon>Eukaryota</taxon>
        <taxon>Sar</taxon>
        <taxon>Stramenopiles</taxon>
        <taxon>Oomycota</taxon>
        <taxon>Saprolegniomycetes</taxon>
        <taxon>Saprolegniales</taxon>
        <taxon>Verrucalvaceae</taxon>
        <taxon>Aphanomyces</taxon>
    </lineage>
</organism>
<dbReference type="EMBL" id="CAADRA010005328">
    <property type="protein sequence ID" value="VFT88615.1"/>
    <property type="molecule type" value="Genomic_DNA"/>
</dbReference>
<keyword evidence="4" id="KW-1185">Reference proteome</keyword>
<reference evidence="3 4" key="1">
    <citation type="submission" date="2019-03" db="EMBL/GenBank/DDBJ databases">
        <authorList>
            <person name="Gaulin E."/>
            <person name="Dumas B."/>
        </authorList>
    </citation>
    <scope>NUCLEOTIDE SEQUENCE [LARGE SCALE GENOMIC DNA]</scope>
    <source>
        <strain evidence="3">CBS 568.67</strain>
    </source>
</reference>
<proteinExistence type="predicted"/>
<evidence type="ECO:0000313" key="2">
    <source>
        <dbReference type="EMBL" id="KAF0697562.1"/>
    </source>
</evidence>
<dbReference type="EMBL" id="VJMH01005307">
    <property type="protein sequence ID" value="KAF0697562.1"/>
    <property type="molecule type" value="Genomic_DNA"/>
</dbReference>
<dbReference type="Proteomes" id="UP000332933">
    <property type="component" value="Unassembled WGS sequence"/>
</dbReference>
<name>A0A485KTT6_9STRA</name>
<protein>
    <submittedName>
        <fullName evidence="3">Aste57867_11759 protein</fullName>
    </submittedName>
</protein>
<feature type="region of interest" description="Disordered" evidence="1">
    <location>
        <begin position="23"/>
        <end position="45"/>
    </location>
</feature>
<sequence length="405" mass="45493">MAQETAEEVYDFSEGVRLFLGETPSNGEESCKIDSIPTDGRSGPRRKIRTQLKQRLELEALRAEMTRLQGRLCQIRACPTMSFWGSRAKDEQVELLQVMHANEALRAAVATRAAFIHEMEALLQHKQRTNFVSKEWEAFVLPDAPDGRARAMHQILDREFHRTHHIFLRAGLLGTSESVHRATLTPQASSGDILFEVVERFVLMAPFRAVSAAAWRVIAGDIGTPPDDQFDQVFEPIDDNTVYIHATCRRHRTHAHVLAKYYPTPTRDVIVARSVLVDPVHPVETGDVVEDTASWTEIEPLRNDSCLMTLVWRINLGHLGPRDAREMEKASELLASASSARRSAVQGSISPHAMAQHLASNRVVTIGNLHIYLARSKLIEEPFKRAINDVIERHQEARRGGVVSS</sequence>
<dbReference type="AlphaFoldDB" id="A0A485KTT6"/>
<accession>A0A485KTT6</accession>